<dbReference type="Pfam" id="PF00512">
    <property type="entry name" value="HisKA"/>
    <property type="match status" value="1"/>
</dbReference>
<protein>
    <recommendedName>
        <fullName evidence="2">histidine kinase</fullName>
        <ecNumber evidence="2">2.7.13.3</ecNumber>
    </recommendedName>
</protein>
<dbReference type="SUPFAM" id="SSF47384">
    <property type="entry name" value="Homodimeric domain of signal transducing histidine kinase"/>
    <property type="match status" value="1"/>
</dbReference>
<organism evidence="6 7">
    <name type="scientific">Pelovirga terrestris</name>
    <dbReference type="NCBI Taxonomy" id="2771352"/>
    <lineage>
        <taxon>Bacteria</taxon>
        <taxon>Pseudomonadati</taxon>
        <taxon>Thermodesulfobacteriota</taxon>
        <taxon>Desulfuromonadia</taxon>
        <taxon>Geobacterales</taxon>
        <taxon>Geobacteraceae</taxon>
        <taxon>Pelovirga</taxon>
    </lineage>
</organism>
<dbReference type="EMBL" id="JACWUN010000007">
    <property type="protein sequence ID" value="MBD1400475.1"/>
    <property type="molecule type" value="Genomic_DNA"/>
</dbReference>
<gene>
    <name evidence="6" type="ORF">ICT70_07310</name>
</gene>
<reference evidence="6" key="1">
    <citation type="submission" date="2020-09" db="EMBL/GenBank/DDBJ databases">
        <title>Pelobacter alkaliphilus sp. nov., a novel anaerobic arsenate-reducing bacterium from terrestrial mud volcano.</title>
        <authorList>
            <person name="Khomyakova M.A."/>
            <person name="Merkel A.Y."/>
            <person name="Slobodkin A.I."/>
        </authorList>
    </citation>
    <scope>NUCLEOTIDE SEQUENCE</scope>
    <source>
        <strain evidence="6">M08fum</strain>
    </source>
</reference>
<proteinExistence type="predicted"/>
<dbReference type="SMART" id="SM00388">
    <property type="entry name" value="HisKA"/>
    <property type="match status" value="1"/>
</dbReference>
<keyword evidence="4" id="KW-0812">Transmembrane</keyword>
<dbReference type="InterPro" id="IPR003594">
    <property type="entry name" value="HATPase_dom"/>
</dbReference>
<evidence type="ECO:0000259" key="5">
    <source>
        <dbReference type="PROSITE" id="PS50109"/>
    </source>
</evidence>
<evidence type="ECO:0000256" key="1">
    <source>
        <dbReference type="ARBA" id="ARBA00000085"/>
    </source>
</evidence>
<evidence type="ECO:0000313" key="6">
    <source>
        <dbReference type="EMBL" id="MBD1400475.1"/>
    </source>
</evidence>
<accession>A0A8J6QUM8</accession>
<comment type="caution">
    <text evidence="6">The sequence shown here is derived from an EMBL/GenBank/DDBJ whole genome shotgun (WGS) entry which is preliminary data.</text>
</comment>
<keyword evidence="6" id="KW-0808">Transferase</keyword>
<keyword evidence="6" id="KW-0418">Kinase</keyword>
<evidence type="ECO:0000256" key="3">
    <source>
        <dbReference type="ARBA" id="ARBA00022553"/>
    </source>
</evidence>
<feature type="domain" description="Histidine kinase" evidence="5">
    <location>
        <begin position="97"/>
        <end position="312"/>
    </location>
</feature>
<name>A0A8J6QUM8_9BACT</name>
<dbReference type="RefSeq" id="WP_191155041.1">
    <property type="nucleotide sequence ID" value="NZ_JACWUN010000007.1"/>
</dbReference>
<sequence>MKLIRRLFHPLITFISIQILWIVVLVFWIYWFLGRHRQLKDLAIEYHAEWLPQKTDWLILAEGIVLLVAILVGVYVIFIYWRKQTTLYKAQQRFVSQVTHELKSPLASLQLHLDTIQMRPPTQEQLNQFVSLMQKDCGRLDAMINNLLNASRLQHKDSLLSMQRGNLSQMIETYLRTKRSALTPTTDLDWTIEPGLMASFDHDAMETVLRNLIENAILYSEGPARIRVEMKRNAGMAHLIVRDSGCGIPPAMRKKIFKMFYRIRHPGKSIRGSGLGLFIVHNIIKLHNGRIWLDTATSDTGSTFHLLIPLSSARQPA</sequence>
<feature type="transmembrane region" description="Helical" evidence="4">
    <location>
        <begin position="57"/>
        <end position="81"/>
    </location>
</feature>
<dbReference type="PANTHER" id="PTHR43547:SF2">
    <property type="entry name" value="HYBRID SIGNAL TRANSDUCTION HISTIDINE KINASE C"/>
    <property type="match status" value="1"/>
</dbReference>
<feature type="transmembrane region" description="Helical" evidence="4">
    <location>
        <begin position="12"/>
        <end position="33"/>
    </location>
</feature>
<evidence type="ECO:0000256" key="2">
    <source>
        <dbReference type="ARBA" id="ARBA00012438"/>
    </source>
</evidence>
<dbReference type="InterPro" id="IPR036890">
    <property type="entry name" value="HATPase_C_sf"/>
</dbReference>
<dbReference type="InterPro" id="IPR003661">
    <property type="entry name" value="HisK_dim/P_dom"/>
</dbReference>
<dbReference type="PRINTS" id="PR00344">
    <property type="entry name" value="BCTRLSENSOR"/>
</dbReference>
<dbReference type="PANTHER" id="PTHR43547">
    <property type="entry name" value="TWO-COMPONENT HISTIDINE KINASE"/>
    <property type="match status" value="1"/>
</dbReference>
<dbReference type="AlphaFoldDB" id="A0A8J6QUM8"/>
<dbReference type="SUPFAM" id="SSF55874">
    <property type="entry name" value="ATPase domain of HSP90 chaperone/DNA topoisomerase II/histidine kinase"/>
    <property type="match status" value="1"/>
</dbReference>
<dbReference type="PROSITE" id="PS50109">
    <property type="entry name" value="HIS_KIN"/>
    <property type="match status" value="1"/>
</dbReference>
<evidence type="ECO:0000313" key="7">
    <source>
        <dbReference type="Proteomes" id="UP000632828"/>
    </source>
</evidence>
<dbReference type="GO" id="GO:0000155">
    <property type="term" value="F:phosphorelay sensor kinase activity"/>
    <property type="evidence" value="ECO:0007669"/>
    <property type="project" value="InterPro"/>
</dbReference>
<dbReference type="InterPro" id="IPR004358">
    <property type="entry name" value="Sig_transdc_His_kin-like_C"/>
</dbReference>
<dbReference type="CDD" id="cd00082">
    <property type="entry name" value="HisKA"/>
    <property type="match status" value="1"/>
</dbReference>
<dbReference type="Proteomes" id="UP000632828">
    <property type="component" value="Unassembled WGS sequence"/>
</dbReference>
<dbReference type="SMART" id="SM00387">
    <property type="entry name" value="HATPase_c"/>
    <property type="match status" value="1"/>
</dbReference>
<dbReference type="InterPro" id="IPR036097">
    <property type="entry name" value="HisK_dim/P_sf"/>
</dbReference>
<keyword evidence="4" id="KW-0472">Membrane</keyword>
<dbReference type="InterPro" id="IPR005467">
    <property type="entry name" value="His_kinase_dom"/>
</dbReference>
<comment type="catalytic activity">
    <reaction evidence="1">
        <text>ATP + protein L-histidine = ADP + protein N-phospho-L-histidine.</text>
        <dbReference type="EC" id="2.7.13.3"/>
    </reaction>
</comment>
<dbReference type="EC" id="2.7.13.3" evidence="2"/>
<dbReference type="Pfam" id="PF02518">
    <property type="entry name" value="HATPase_c"/>
    <property type="match status" value="1"/>
</dbReference>
<dbReference type="CDD" id="cd00075">
    <property type="entry name" value="HATPase"/>
    <property type="match status" value="1"/>
</dbReference>
<evidence type="ECO:0000256" key="4">
    <source>
        <dbReference type="SAM" id="Phobius"/>
    </source>
</evidence>
<keyword evidence="3" id="KW-0597">Phosphoprotein</keyword>
<dbReference type="Gene3D" id="3.30.565.10">
    <property type="entry name" value="Histidine kinase-like ATPase, C-terminal domain"/>
    <property type="match status" value="1"/>
</dbReference>
<keyword evidence="4" id="KW-1133">Transmembrane helix</keyword>
<dbReference type="Gene3D" id="1.10.287.130">
    <property type="match status" value="1"/>
</dbReference>
<keyword evidence="7" id="KW-1185">Reference proteome</keyword>